<protein>
    <submittedName>
        <fullName evidence="2">Uncharacterized protein</fullName>
    </submittedName>
</protein>
<evidence type="ECO:0000313" key="3">
    <source>
        <dbReference type="Proteomes" id="UP000318437"/>
    </source>
</evidence>
<evidence type="ECO:0000256" key="1">
    <source>
        <dbReference type="SAM" id="MobiDB-lite"/>
    </source>
</evidence>
<gene>
    <name evidence="2" type="ORF">Pla144_07000</name>
</gene>
<evidence type="ECO:0000313" key="2">
    <source>
        <dbReference type="EMBL" id="TWU29919.1"/>
    </source>
</evidence>
<dbReference type="RefSeq" id="WP_146447874.1">
    <property type="nucleotide sequence ID" value="NZ_SJPS01000001.1"/>
</dbReference>
<comment type="caution">
    <text evidence="2">The sequence shown here is derived from an EMBL/GenBank/DDBJ whole genome shotgun (WGS) entry which is preliminary data.</text>
</comment>
<name>A0A5C6D4W8_9BACT</name>
<dbReference type="OrthoDB" id="280947at2"/>
<feature type="region of interest" description="Disordered" evidence="1">
    <location>
        <begin position="435"/>
        <end position="457"/>
    </location>
</feature>
<dbReference type="Proteomes" id="UP000318437">
    <property type="component" value="Unassembled WGS sequence"/>
</dbReference>
<dbReference type="AlphaFoldDB" id="A0A5C6D4W8"/>
<keyword evidence="3" id="KW-1185">Reference proteome</keyword>
<accession>A0A5C6D4W8</accession>
<dbReference type="EMBL" id="SJPS01000001">
    <property type="protein sequence ID" value="TWU29919.1"/>
    <property type="molecule type" value="Genomic_DNA"/>
</dbReference>
<feature type="compositionally biased region" description="Low complexity" evidence="1">
    <location>
        <begin position="442"/>
        <end position="457"/>
    </location>
</feature>
<proteinExistence type="predicted"/>
<sequence length="457" mass="50615">MHAAFSLLVTMSIAIQAISLKAEESATYLLKSEIPADSTAEVTVKLEVGGDMLVTGETEVKELPLKVLGHFTYREKIVAWTGDPLQPARSVRQYDRAEAHIEVDDRSSDRKLPDELLLAEIRGGEITLAGTANVLTREQYDLVNIVANSLAIDRLLPGKEMAEGESWEHDKETMQTLLAMDHLAVCDVSSVATKLTNREVQIRMAGTVDGTVDGAPTEMELRGAYLFHLDKKRITGFNLAIKESRKTTEIVPGLDVVAKVFVTVNPRAKSFSVPKDLAAIASRTDRPLERKLVYQSPTSGFSFEYDPAWYVTAEERDLFSFRYLHDHQLAAHCNVNVLPPRSEGRQTKLDEFERDVREALGDKLETVSASTEWETPLGYHCLGVIANGTVKDVPIEWRHYLVAANDCPRLSLGVTLEQSQGAKFADAERQMIDSLKLEPTDKSTATETATKAGTKSR</sequence>
<reference evidence="2 3" key="1">
    <citation type="submission" date="2019-02" db="EMBL/GenBank/DDBJ databases">
        <title>Deep-cultivation of Planctomycetes and their phenomic and genomic characterization uncovers novel biology.</title>
        <authorList>
            <person name="Wiegand S."/>
            <person name="Jogler M."/>
            <person name="Boedeker C."/>
            <person name="Pinto D."/>
            <person name="Vollmers J."/>
            <person name="Rivas-Marin E."/>
            <person name="Kohn T."/>
            <person name="Peeters S.H."/>
            <person name="Heuer A."/>
            <person name="Rast P."/>
            <person name="Oberbeckmann S."/>
            <person name="Bunk B."/>
            <person name="Jeske O."/>
            <person name="Meyerdierks A."/>
            <person name="Storesund J.E."/>
            <person name="Kallscheuer N."/>
            <person name="Luecker S."/>
            <person name="Lage O.M."/>
            <person name="Pohl T."/>
            <person name="Merkel B.J."/>
            <person name="Hornburger P."/>
            <person name="Mueller R.-W."/>
            <person name="Bruemmer F."/>
            <person name="Labrenz M."/>
            <person name="Spormann A.M."/>
            <person name="Op Den Camp H."/>
            <person name="Overmann J."/>
            <person name="Amann R."/>
            <person name="Jetten M.S.M."/>
            <person name="Mascher T."/>
            <person name="Medema M.H."/>
            <person name="Devos D.P."/>
            <person name="Kaster A.-K."/>
            <person name="Ovreas L."/>
            <person name="Rohde M."/>
            <person name="Galperin M.Y."/>
            <person name="Jogler C."/>
        </authorList>
    </citation>
    <scope>NUCLEOTIDE SEQUENCE [LARGE SCALE GENOMIC DNA]</scope>
    <source>
        <strain evidence="2 3">Pla144</strain>
    </source>
</reference>
<organism evidence="2 3">
    <name type="scientific">Bythopirellula polymerisocia</name>
    <dbReference type="NCBI Taxonomy" id="2528003"/>
    <lineage>
        <taxon>Bacteria</taxon>
        <taxon>Pseudomonadati</taxon>
        <taxon>Planctomycetota</taxon>
        <taxon>Planctomycetia</taxon>
        <taxon>Pirellulales</taxon>
        <taxon>Lacipirellulaceae</taxon>
        <taxon>Bythopirellula</taxon>
    </lineage>
</organism>